<dbReference type="Proteomes" id="UP001501757">
    <property type="component" value="Unassembled WGS sequence"/>
</dbReference>
<dbReference type="InterPro" id="IPR025629">
    <property type="entry name" value="DUF4287"/>
</dbReference>
<evidence type="ECO:0000313" key="2">
    <source>
        <dbReference type="EMBL" id="GAA0346920.1"/>
    </source>
</evidence>
<evidence type="ECO:0000259" key="1">
    <source>
        <dbReference type="Pfam" id="PF18899"/>
    </source>
</evidence>
<reference evidence="3" key="1">
    <citation type="journal article" date="2019" name="Int. J. Syst. Evol. Microbiol.">
        <title>The Global Catalogue of Microorganisms (GCM) 10K type strain sequencing project: providing services to taxonomists for standard genome sequencing and annotation.</title>
        <authorList>
            <consortium name="The Broad Institute Genomics Platform"/>
            <consortium name="The Broad Institute Genome Sequencing Center for Infectious Disease"/>
            <person name="Wu L."/>
            <person name="Ma J."/>
        </authorList>
    </citation>
    <scope>NUCLEOTIDE SEQUENCE [LARGE SCALE GENOMIC DNA]</scope>
    <source>
        <strain evidence="3">JCM 13378</strain>
    </source>
</reference>
<name>A0ABP3GMK2_9ALTE</name>
<gene>
    <name evidence="2" type="ORF">GCM10009092_09200</name>
</gene>
<dbReference type="Pfam" id="PF18899">
    <property type="entry name" value="DUF5655"/>
    <property type="match status" value="1"/>
</dbReference>
<dbReference type="InterPro" id="IPR043714">
    <property type="entry name" value="DUF5655"/>
</dbReference>
<sequence length="185" mass="20472">MADMQKALATQLNNIEELTGNSLDELKAIIKQSNLTKHTEIVKMLKDVFALGHGHANTLAHFAKESTTTAASESDPLDALYTGPKAALRDIHDSLLQHMNQFGPFDTAAKQKYVSYRRNKQFAMIGPATNTRVELGLNIKALPESPRLEKLPAGQMCQYRVKLSHPEQVDDEVIAWIKAAYDNAG</sequence>
<dbReference type="RefSeq" id="WP_343842324.1">
    <property type="nucleotide sequence ID" value="NZ_BAAAEI010000006.1"/>
</dbReference>
<evidence type="ECO:0000313" key="3">
    <source>
        <dbReference type="Proteomes" id="UP001501757"/>
    </source>
</evidence>
<dbReference type="Pfam" id="PF14117">
    <property type="entry name" value="DUF4287"/>
    <property type="match status" value="1"/>
</dbReference>
<comment type="caution">
    <text evidence="2">The sequence shown here is derived from an EMBL/GenBank/DDBJ whole genome shotgun (WGS) entry which is preliminary data.</text>
</comment>
<proteinExistence type="predicted"/>
<dbReference type="EMBL" id="BAAAEI010000006">
    <property type="protein sequence ID" value="GAA0346920.1"/>
    <property type="molecule type" value="Genomic_DNA"/>
</dbReference>
<keyword evidence="3" id="KW-1185">Reference proteome</keyword>
<protein>
    <recommendedName>
        <fullName evidence="1">DUF5655 domain-containing protein</fullName>
    </recommendedName>
</protein>
<feature type="domain" description="DUF5655" evidence="1">
    <location>
        <begin position="78"/>
        <end position="183"/>
    </location>
</feature>
<organism evidence="2 3">
    <name type="scientific">Bowmanella denitrificans</name>
    <dbReference type="NCBI Taxonomy" id="366582"/>
    <lineage>
        <taxon>Bacteria</taxon>
        <taxon>Pseudomonadati</taxon>
        <taxon>Pseudomonadota</taxon>
        <taxon>Gammaproteobacteria</taxon>
        <taxon>Alteromonadales</taxon>
        <taxon>Alteromonadaceae</taxon>
        <taxon>Bowmanella</taxon>
    </lineage>
</organism>
<accession>A0ABP3GMK2</accession>